<dbReference type="Proteomes" id="UP000033924">
    <property type="component" value="Unassembled WGS sequence"/>
</dbReference>
<evidence type="ECO:0000313" key="2">
    <source>
        <dbReference type="Proteomes" id="UP000033924"/>
    </source>
</evidence>
<comment type="caution">
    <text evidence="1">The sequence shown here is derived from an EMBL/GenBank/DDBJ whole genome shotgun (WGS) entry which is preliminary data.</text>
</comment>
<evidence type="ECO:0000313" key="1">
    <source>
        <dbReference type="EMBL" id="KKF36414.1"/>
    </source>
</evidence>
<dbReference type="AlphaFoldDB" id="A0A0M2KBU7"/>
<accession>A0A0M2KBU7</accession>
<keyword evidence="2" id="KW-1185">Reference proteome</keyword>
<name>A0A0M2KBU7_9GAMM</name>
<proteinExistence type="predicted"/>
<dbReference type="PATRIC" id="fig|65700.7.peg.3693"/>
<dbReference type="EMBL" id="JXNU01000003">
    <property type="protein sequence ID" value="KKF36414.1"/>
    <property type="molecule type" value="Genomic_DNA"/>
</dbReference>
<organism evidence="1 2">
    <name type="scientific">Erwinia tracheiphila</name>
    <dbReference type="NCBI Taxonomy" id="65700"/>
    <lineage>
        <taxon>Bacteria</taxon>
        <taxon>Pseudomonadati</taxon>
        <taxon>Pseudomonadota</taxon>
        <taxon>Gammaproteobacteria</taxon>
        <taxon>Enterobacterales</taxon>
        <taxon>Erwiniaceae</taxon>
        <taxon>Erwinia</taxon>
    </lineage>
</organism>
<protein>
    <submittedName>
        <fullName evidence="1">Uncharacterized protein</fullName>
    </submittedName>
</protein>
<reference evidence="1 2" key="1">
    <citation type="submission" date="2015-01" db="EMBL/GenBank/DDBJ databases">
        <title>Erwinia tracheiphila.</title>
        <authorList>
            <person name="Shapiro L.R."/>
        </authorList>
    </citation>
    <scope>NUCLEOTIDE SEQUENCE [LARGE SCALE GENOMIC DNA]</scope>
    <source>
        <strain evidence="1 2">BuffGH</strain>
    </source>
</reference>
<gene>
    <name evidence="1" type="ORF">SY86_14740</name>
</gene>
<sequence length="87" mass="10768">MKYKNAVSFFQIEGATYFWHLYHSANNLAFQKRMLQTYIHQTDIYSSDRHIFIRQTYIHQTDIYSSDRHIFIRQTYISHHYFRISIN</sequence>